<protein>
    <submittedName>
        <fullName evidence="2">Uncharacterized protein</fullName>
    </submittedName>
</protein>
<evidence type="ECO:0000313" key="3">
    <source>
        <dbReference type="Proteomes" id="UP001221898"/>
    </source>
</evidence>
<keyword evidence="3" id="KW-1185">Reference proteome</keyword>
<feature type="region of interest" description="Disordered" evidence="1">
    <location>
        <begin position="66"/>
        <end position="109"/>
    </location>
</feature>
<dbReference type="EMBL" id="JAINUG010000010">
    <property type="protein sequence ID" value="KAJ8415178.1"/>
    <property type="molecule type" value="Genomic_DNA"/>
</dbReference>
<comment type="caution">
    <text evidence="2">The sequence shown here is derived from an EMBL/GenBank/DDBJ whole genome shotgun (WGS) entry which is preliminary data.</text>
</comment>
<gene>
    <name evidence="2" type="ORF">AAFF_G00008760</name>
</gene>
<organism evidence="2 3">
    <name type="scientific">Aldrovandia affinis</name>
    <dbReference type="NCBI Taxonomy" id="143900"/>
    <lineage>
        <taxon>Eukaryota</taxon>
        <taxon>Metazoa</taxon>
        <taxon>Chordata</taxon>
        <taxon>Craniata</taxon>
        <taxon>Vertebrata</taxon>
        <taxon>Euteleostomi</taxon>
        <taxon>Actinopterygii</taxon>
        <taxon>Neopterygii</taxon>
        <taxon>Teleostei</taxon>
        <taxon>Notacanthiformes</taxon>
        <taxon>Halosauridae</taxon>
        <taxon>Aldrovandia</taxon>
    </lineage>
</organism>
<name>A0AAD7T6N8_9TELE</name>
<sequence length="109" mass="11453">MDYGFAGSGGGRRQCDCSGFFQRMNAVRKSQGLRNVPLLGVHMVLRSARPPYTPTPTGPAVVVQTGRRGARPAPGAVKTVTGGKTPKCVRVHGGPIPQGDRARAPTSEK</sequence>
<dbReference type="Proteomes" id="UP001221898">
    <property type="component" value="Unassembled WGS sequence"/>
</dbReference>
<accession>A0AAD7T6N8</accession>
<evidence type="ECO:0000256" key="1">
    <source>
        <dbReference type="SAM" id="MobiDB-lite"/>
    </source>
</evidence>
<dbReference type="AlphaFoldDB" id="A0AAD7T6N8"/>
<proteinExistence type="predicted"/>
<evidence type="ECO:0000313" key="2">
    <source>
        <dbReference type="EMBL" id="KAJ8415178.1"/>
    </source>
</evidence>
<reference evidence="2" key="1">
    <citation type="journal article" date="2023" name="Science">
        <title>Genome structures resolve the early diversification of teleost fishes.</title>
        <authorList>
            <person name="Parey E."/>
            <person name="Louis A."/>
            <person name="Montfort J."/>
            <person name="Bouchez O."/>
            <person name="Roques C."/>
            <person name="Iampietro C."/>
            <person name="Lluch J."/>
            <person name="Castinel A."/>
            <person name="Donnadieu C."/>
            <person name="Desvignes T."/>
            <person name="Floi Bucao C."/>
            <person name="Jouanno E."/>
            <person name="Wen M."/>
            <person name="Mejri S."/>
            <person name="Dirks R."/>
            <person name="Jansen H."/>
            <person name="Henkel C."/>
            <person name="Chen W.J."/>
            <person name="Zahm M."/>
            <person name="Cabau C."/>
            <person name="Klopp C."/>
            <person name="Thompson A.W."/>
            <person name="Robinson-Rechavi M."/>
            <person name="Braasch I."/>
            <person name="Lecointre G."/>
            <person name="Bobe J."/>
            <person name="Postlethwait J.H."/>
            <person name="Berthelot C."/>
            <person name="Roest Crollius H."/>
            <person name="Guiguen Y."/>
        </authorList>
    </citation>
    <scope>NUCLEOTIDE SEQUENCE</scope>
    <source>
        <strain evidence="2">NC1722</strain>
    </source>
</reference>
<feature type="compositionally biased region" description="Basic and acidic residues" evidence="1">
    <location>
        <begin position="100"/>
        <end position="109"/>
    </location>
</feature>